<dbReference type="Pfam" id="PF14361">
    <property type="entry name" value="RsbRD_N"/>
    <property type="match status" value="1"/>
</dbReference>
<gene>
    <name evidence="3" type="ORF">ACFQ3U_05035</name>
</gene>
<dbReference type="PANTHER" id="PTHR33744">
    <property type="entry name" value="CARBOHYDRATE DIACID REGULATOR"/>
    <property type="match status" value="1"/>
</dbReference>
<feature type="domain" description="RsbT co-antagonist protein RsbRD N-terminal" evidence="2">
    <location>
        <begin position="24"/>
        <end position="156"/>
    </location>
</feature>
<keyword evidence="4" id="KW-1185">Reference proteome</keyword>
<dbReference type="InterPro" id="IPR025751">
    <property type="entry name" value="RsbRD_N_dom"/>
</dbReference>
<dbReference type="Gene3D" id="1.10.10.2840">
    <property type="entry name" value="PucR C-terminal helix-turn-helix domain"/>
    <property type="match status" value="1"/>
</dbReference>
<sequence length="397" mass="42549">MPGAPAPRDDWWVATLADLRADMDALVDDFVARLRAAGGGYEDISEPDIRATARETLTLLITELRGEPLPSHLADLPQRLGVRRARQGVDRDRLLEAVRLDYRVLWAGLTRVVSAADASLLVEHAEVVLSTVEDYIGEVQVAFLNELESLALDTRAAETRAFALLLAAEDPADVAAEVAAALGTPVDAEYEAILVPSDAVAEARRLVADLQHTRHRFFAWDFDDGVLFVRPRADVLGSHPLAATRGVVVDEITGLQGVAEAARVAHRLVPYAPAGRLSDEHELWPPVAASALAPLLPGLSPAALAGLDSVPPGDRARMVETFLAYCETGSVKQTAESGFVHRNTVVNRLRAFHDLTGLDPTVPRDAARALIALAGSEAGPDATVTADSRHELPTLKT</sequence>
<organism evidence="3 4">
    <name type="scientific">Leucobacter albus</name>
    <dbReference type="NCBI Taxonomy" id="272210"/>
    <lineage>
        <taxon>Bacteria</taxon>
        <taxon>Bacillati</taxon>
        <taxon>Actinomycetota</taxon>
        <taxon>Actinomycetes</taxon>
        <taxon>Micrococcales</taxon>
        <taxon>Microbacteriaceae</taxon>
        <taxon>Leucobacter</taxon>
    </lineage>
</organism>
<proteinExistence type="predicted"/>
<dbReference type="InterPro" id="IPR025736">
    <property type="entry name" value="PucR_C-HTH_dom"/>
</dbReference>
<dbReference type="InterPro" id="IPR042070">
    <property type="entry name" value="PucR_C-HTH_sf"/>
</dbReference>
<evidence type="ECO:0000313" key="3">
    <source>
        <dbReference type="EMBL" id="MFD1201254.1"/>
    </source>
</evidence>
<evidence type="ECO:0000259" key="2">
    <source>
        <dbReference type="Pfam" id="PF14361"/>
    </source>
</evidence>
<protein>
    <submittedName>
        <fullName evidence="3">Helix-turn-helix domain-containing protein</fullName>
    </submittedName>
</protein>
<dbReference type="EMBL" id="JBHTLY010000002">
    <property type="protein sequence ID" value="MFD1201254.1"/>
    <property type="molecule type" value="Genomic_DNA"/>
</dbReference>
<dbReference type="PANTHER" id="PTHR33744:SF7">
    <property type="entry name" value="PUCR FAMILY TRANSCRIPTIONAL REGULATOR"/>
    <property type="match status" value="1"/>
</dbReference>
<accession>A0ABW3TM03</accession>
<evidence type="ECO:0000313" key="4">
    <source>
        <dbReference type="Proteomes" id="UP001597181"/>
    </source>
</evidence>
<dbReference type="Proteomes" id="UP001597181">
    <property type="component" value="Unassembled WGS sequence"/>
</dbReference>
<feature type="domain" description="PucR C-terminal helix-turn-helix" evidence="1">
    <location>
        <begin position="319"/>
        <end position="373"/>
    </location>
</feature>
<reference evidence="4" key="1">
    <citation type="journal article" date="2019" name="Int. J. Syst. Evol. Microbiol.">
        <title>The Global Catalogue of Microorganisms (GCM) 10K type strain sequencing project: providing services to taxonomists for standard genome sequencing and annotation.</title>
        <authorList>
            <consortium name="The Broad Institute Genomics Platform"/>
            <consortium name="The Broad Institute Genome Sequencing Center for Infectious Disease"/>
            <person name="Wu L."/>
            <person name="Ma J."/>
        </authorList>
    </citation>
    <scope>NUCLEOTIDE SEQUENCE [LARGE SCALE GENOMIC DNA]</scope>
    <source>
        <strain evidence="4">CCUG 50213</strain>
    </source>
</reference>
<comment type="caution">
    <text evidence="3">The sequence shown here is derived from an EMBL/GenBank/DDBJ whole genome shotgun (WGS) entry which is preliminary data.</text>
</comment>
<dbReference type="InterPro" id="IPR051448">
    <property type="entry name" value="CdaR-like_regulators"/>
</dbReference>
<dbReference type="Pfam" id="PF13556">
    <property type="entry name" value="HTH_30"/>
    <property type="match status" value="1"/>
</dbReference>
<evidence type="ECO:0000259" key="1">
    <source>
        <dbReference type="Pfam" id="PF13556"/>
    </source>
</evidence>
<dbReference type="RefSeq" id="WP_343957520.1">
    <property type="nucleotide sequence ID" value="NZ_BAAAKZ010000001.1"/>
</dbReference>
<name>A0ABW3TM03_9MICO</name>